<dbReference type="AlphaFoldDB" id="A0A3R8P5I2"/>
<dbReference type="Pfam" id="PF00274">
    <property type="entry name" value="Glycolytic"/>
    <property type="match status" value="1"/>
</dbReference>
<reference evidence="7 8" key="1">
    <citation type="submission" date="2018-11" db="EMBL/GenBank/DDBJ databases">
        <title>Saccharopolyspora rhizosphaerae sp. nov., an actinomycete isolated from rhizosphere soil in Thailand.</title>
        <authorList>
            <person name="Intra B."/>
            <person name="Euanorasetr J."/>
            <person name="Take A."/>
            <person name="Inahashi Y."/>
            <person name="Mori M."/>
            <person name="Panbangred W."/>
            <person name="Matsumoto A."/>
        </authorList>
    </citation>
    <scope>NUCLEOTIDE SEQUENCE [LARGE SCALE GENOMIC DNA]</scope>
    <source>
        <strain evidence="7 8">H219</strain>
    </source>
</reference>
<dbReference type="GO" id="GO:0006096">
    <property type="term" value="P:glycolytic process"/>
    <property type="evidence" value="ECO:0007669"/>
    <property type="project" value="UniProtKB-UniPathway"/>
</dbReference>
<gene>
    <name evidence="7" type="ORF">EIL87_11780</name>
</gene>
<evidence type="ECO:0000256" key="4">
    <source>
        <dbReference type="ARBA" id="ARBA00023152"/>
    </source>
</evidence>
<evidence type="ECO:0000313" key="7">
    <source>
        <dbReference type="EMBL" id="RRO16955.1"/>
    </source>
</evidence>
<dbReference type="Gene3D" id="3.20.20.70">
    <property type="entry name" value="Aldolase class I"/>
    <property type="match status" value="1"/>
</dbReference>
<dbReference type="RefSeq" id="WP_125090281.1">
    <property type="nucleotide sequence ID" value="NZ_RSAA01000010.1"/>
</dbReference>
<evidence type="ECO:0000256" key="1">
    <source>
        <dbReference type="ARBA" id="ARBA00004714"/>
    </source>
</evidence>
<comment type="caution">
    <text evidence="7">The sequence shown here is derived from an EMBL/GenBank/DDBJ whole genome shotgun (WGS) entry which is preliminary data.</text>
</comment>
<keyword evidence="8" id="KW-1185">Reference proteome</keyword>
<dbReference type="OrthoDB" id="9813469at2"/>
<comment type="pathway">
    <text evidence="1">Carbohydrate degradation; glycolysis; D-glyceraldehyde 3-phosphate and glycerone phosphate from D-glucose: step 4/4.</text>
</comment>
<accession>A0A3R8P5I2</accession>
<dbReference type="Proteomes" id="UP000274515">
    <property type="component" value="Unassembled WGS sequence"/>
</dbReference>
<dbReference type="EC" id="4.1.2.13" evidence="3"/>
<dbReference type="InterPro" id="IPR013785">
    <property type="entry name" value="Aldolase_TIM"/>
</dbReference>
<dbReference type="InterPro" id="IPR000741">
    <property type="entry name" value="FBA_I"/>
</dbReference>
<evidence type="ECO:0000256" key="6">
    <source>
        <dbReference type="ARBA" id="ARBA00029799"/>
    </source>
</evidence>
<dbReference type="PANTHER" id="PTHR11627">
    <property type="entry name" value="FRUCTOSE-BISPHOSPHATE ALDOLASE"/>
    <property type="match status" value="1"/>
</dbReference>
<sequence length="336" mass="34715">MTTSTSTVPALAATAEQMTCRGRGILAADESIKTMSARLQAEGIAANETTRRDYRELLLTTERLSDSISGIILCDETFGQRLSDGRTFPEAARDAGLLPGIKVDTGTTPLPGLGGALITEGLDGLGTRLASYAARGAAFAKWRAVFDVRTITTHSARANGHALARYAALCQEHGIVPIVEPEVLCNGDHGLAESARATHLALASVFDELELSGVALRGLVLKPNFVTPGLGAPAAPASTVAAATLEVLSGTVPPAVPGIAFLSGGHPTADACAFLAELDATTERPWQVTFSFGRALVSDALRTWAGDAAHTAAAQGALRANCRHAAEATSRPPATL</sequence>
<dbReference type="NCBIfam" id="NF033379">
    <property type="entry name" value="FrucBisAld_I"/>
    <property type="match status" value="1"/>
</dbReference>
<dbReference type="EMBL" id="RSAA01000010">
    <property type="protein sequence ID" value="RRO16955.1"/>
    <property type="molecule type" value="Genomic_DNA"/>
</dbReference>
<dbReference type="UniPathway" id="UPA00109">
    <property type="reaction ID" value="UER00183"/>
</dbReference>
<evidence type="ECO:0000256" key="5">
    <source>
        <dbReference type="ARBA" id="ARBA00023239"/>
    </source>
</evidence>
<keyword evidence="5" id="KW-0456">Lyase</keyword>
<evidence type="ECO:0000256" key="2">
    <source>
        <dbReference type="ARBA" id="ARBA00010387"/>
    </source>
</evidence>
<organism evidence="7 8">
    <name type="scientific">Saccharopolyspora rhizosphaerae</name>
    <dbReference type="NCBI Taxonomy" id="2492662"/>
    <lineage>
        <taxon>Bacteria</taxon>
        <taxon>Bacillati</taxon>
        <taxon>Actinomycetota</taxon>
        <taxon>Actinomycetes</taxon>
        <taxon>Pseudonocardiales</taxon>
        <taxon>Pseudonocardiaceae</taxon>
        <taxon>Saccharopolyspora</taxon>
    </lineage>
</organism>
<name>A0A3R8P5I2_9PSEU</name>
<keyword evidence="4" id="KW-0324">Glycolysis</keyword>
<comment type="similarity">
    <text evidence="2">Belongs to the class I fructose-bisphosphate aldolase family.</text>
</comment>
<proteinExistence type="inferred from homology"/>
<dbReference type="SUPFAM" id="SSF51569">
    <property type="entry name" value="Aldolase"/>
    <property type="match status" value="1"/>
</dbReference>
<evidence type="ECO:0000313" key="8">
    <source>
        <dbReference type="Proteomes" id="UP000274515"/>
    </source>
</evidence>
<protein>
    <recommendedName>
        <fullName evidence="3">fructose-bisphosphate aldolase</fullName>
        <ecNumber evidence="3">4.1.2.13</ecNumber>
    </recommendedName>
    <alternativeName>
        <fullName evidence="6">Fructose-bisphosphate aldolase class I</fullName>
    </alternativeName>
</protein>
<dbReference type="GO" id="GO:0004332">
    <property type="term" value="F:fructose-bisphosphate aldolase activity"/>
    <property type="evidence" value="ECO:0007669"/>
    <property type="project" value="UniProtKB-EC"/>
</dbReference>
<evidence type="ECO:0000256" key="3">
    <source>
        <dbReference type="ARBA" id="ARBA00013068"/>
    </source>
</evidence>